<dbReference type="Proteomes" id="UP001140949">
    <property type="component" value="Unassembled WGS sequence"/>
</dbReference>
<comment type="caution">
    <text evidence="2">The sequence shown here is derived from an EMBL/GenBank/DDBJ whole genome shotgun (WGS) entry which is preliminary data.</text>
</comment>
<dbReference type="EMBL" id="JANAVB010021800">
    <property type="protein sequence ID" value="KAJ6824687.1"/>
    <property type="molecule type" value="Genomic_DNA"/>
</dbReference>
<keyword evidence="3" id="KW-1185">Reference proteome</keyword>
<dbReference type="PANTHER" id="PTHR33914">
    <property type="entry name" value="18S PRE-RIBOSOMAL ASSEMBLY PROTEIN GAR2-LIKE PROTEIN"/>
    <property type="match status" value="1"/>
</dbReference>
<accession>A0AAX6G8J8</accession>
<reference evidence="2" key="1">
    <citation type="journal article" date="2023" name="GigaByte">
        <title>Genome assembly of the bearded iris, Iris pallida Lam.</title>
        <authorList>
            <person name="Bruccoleri R.E."/>
            <person name="Oakeley E.J."/>
            <person name="Faust A.M.E."/>
            <person name="Altorfer M."/>
            <person name="Dessus-Babus S."/>
            <person name="Burckhardt D."/>
            <person name="Oertli M."/>
            <person name="Naumann U."/>
            <person name="Petersen F."/>
            <person name="Wong J."/>
        </authorList>
    </citation>
    <scope>NUCLEOTIDE SEQUENCE</scope>
    <source>
        <strain evidence="2">GSM-AAB239-AS_SAM_17_03QT</strain>
    </source>
</reference>
<evidence type="ECO:0000313" key="3">
    <source>
        <dbReference type="Proteomes" id="UP001140949"/>
    </source>
</evidence>
<evidence type="ECO:0000256" key="1">
    <source>
        <dbReference type="SAM" id="MobiDB-lite"/>
    </source>
</evidence>
<organism evidence="2 3">
    <name type="scientific">Iris pallida</name>
    <name type="common">Sweet iris</name>
    <dbReference type="NCBI Taxonomy" id="29817"/>
    <lineage>
        <taxon>Eukaryota</taxon>
        <taxon>Viridiplantae</taxon>
        <taxon>Streptophyta</taxon>
        <taxon>Embryophyta</taxon>
        <taxon>Tracheophyta</taxon>
        <taxon>Spermatophyta</taxon>
        <taxon>Magnoliopsida</taxon>
        <taxon>Liliopsida</taxon>
        <taxon>Asparagales</taxon>
        <taxon>Iridaceae</taxon>
        <taxon>Iridoideae</taxon>
        <taxon>Irideae</taxon>
        <taxon>Iris</taxon>
    </lineage>
</organism>
<reference evidence="2" key="2">
    <citation type="submission" date="2023-04" db="EMBL/GenBank/DDBJ databases">
        <authorList>
            <person name="Bruccoleri R.E."/>
            <person name="Oakeley E.J."/>
            <person name="Faust A.-M."/>
            <person name="Dessus-Babus S."/>
            <person name="Altorfer M."/>
            <person name="Burckhardt D."/>
            <person name="Oertli M."/>
            <person name="Naumann U."/>
            <person name="Petersen F."/>
            <person name="Wong J."/>
        </authorList>
    </citation>
    <scope>NUCLEOTIDE SEQUENCE</scope>
    <source>
        <strain evidence="2">GSM-AAB239-AS_SAM_17_03QT</strain>
        <tissue evidence="2">Leaf</tissue>
    </source>
</reference>
<evidence type="ECO:0000313" key="2">
    <source>
        <dbReference type="EMBL" id="KAJ6824687.1"/>
    </source>
</evidence>
<feature type="region of interest" description="Disordered" evidence="1">
    <location>
        <begin position="456"/>
        <end position="494"/>
    </location>
</feature>
<dbReference type="AlphaFoldDB" id="A0AAX6G8J8"/>
<protein>
    <submittedName>
        <fullName evidence="2">Uncharacterized protein</fullName>
    </submittedName>
</protein>
<proteinExistence type="predicted"/>
<gene>
    <name evidence="2" type="ORF">M6B38_379320</name>
</gene>
<sequence length="577" mass="63756">MKLNTESPYHHTYPNEHAAKVIVHNDDHFILPRDNHFTTDILAIGNGTLKEGNHGVKYPNENESCNVTLTPQPHGIANMEDYKIRNMNGYDCVGNPYSAPYSEIGLVVKEDFYANKAVAKAELPEKIVCMNDRSCHIVKNLSVAEEVHSFQNNSAEKEDVGQKVPLCSNNSSKNENNDIAEEMEGTTGSHDFEYELIERDSSTIIDRKPEDPTSVNKSVEDFSCLSSIEVGDKLDTAEWVATTVSCRRLENLSIAEEVHYFQNSLAEEEVGQKALFHSNNSLNNDNDDVANKIKHIASSHGFERAVIEKDSITTMDRNPADPTSIDKSVEKISCVSSTESGYKLYTAEWVSNVSEDGDALDRNESTTYNILDEIIGKQLPPDDLNKESLKEYLSVLSCSDDQKHSTDGPKIDQAILERSKTTSTTVLSAAEDVDRDKEISSTCKVPSGVITFTFDPKEASTSSREVNKDDKDVQQSTHHIGPGTEGATSDGATTSTRSSFLHLIQEDSNFHGPGFLSGSIANSGHIPYSGNISIRSDSSTTSARSFAFPILQSEWNSSPVKMAKARRRGRKLFCCRF</sequence>
<dbReference type="GO" id="GO:0009786">
    <property type="term" value="P:regulation of asymmetric cell division"/>
    <property type="evidence" value="ECO:0007669"/>
    <property type="project" value="InterPro"/>
</dbReference>
<dbReference type="PANTHER" id="PTHR33914:SF2">
    <property type="entry name" value="OS02G0582100 PROTEIN"/>
    <property type="match status" value="1"/>
</dbReference>
<dbReference type="InterPro" id="IPR040378">
    <property type="entry name" value="BASL"/>
</dbReference>
<name>A0AAX6G8J8_IRIPA</name>